<proteinExistence type="predicted"/>
<organism evidence="2 3">
    <name type="scientific">Lacinutrix venerupis</name>
    <dbReference type="NCBI Taxonomy" id="1486034"/>
    <lineage>
        <taxon>Bacteria</taxon>
        <taxon>Pseudomonadati</taxon>
        <taxon>Bacteroidota</taxon>
        <taxon>Flavobacteriia</taxon>
        <taxon>Flavobacteriales</taxon>
        <taxon>Flavobacteriaceae</taxon>
        <taxon>Lacinutrix</taxon>
    </lineage>
</organism>
<evidence type="ECO:0000256" key="1">
    <source>
        <dbReference type="SAM" id="Phobius"/>
    </source>
</evidence>
<name>A0AAC9LN74_9FLAO</name>
<dbReference type="RefSeq" id="WP_076732388.1">
    <property type="nucleotide sequence ID" value="NZ_CP019352.1"/>
</dbReference>
<keyword evidence="3" id="KW-1185">Reference proteome</keyword>
<dbReference type="KEGG" id="lvn:BWR22_05365"/>
<dbReference type="Proteomes" id="UP000187506">
    <property type="component" value="Chromosome"/>
</dbReference>
<keyword evidence="1" id="KW-1133">Transmembrane helix</keyword>
<feature type="transmembrane region" description="Helical" evidence="1">
    <location>
        <begin position="75"/>
        <end position="98"/>
    </location>
</feature>
<keyword evidence="1" id="KW-0812">Transmembrane</keyword>
<feature type="transmembrane region" description="Helical" evidence="1">
    <location>
        <begin position="190"/>
        <end position="213"/>
    </location>
</feature>
<sequence length="295" mass="33613">MKQFIQFKKQRELGEMISDVFAFLRNEYKPFFALILQITLPYLILFFVGLGFMLYSFGDLTSVLEGASTFDTEEMGFLTLGISILVLVIAGIMVYALAYSATLHYVKSYTENNGTINTSQVKTEVKNTFWSFIGLSILKGLALFVGFMLCFLPGVYLVVPMAVVFCIMIFENKSVMDAFSDSFKFVKDEWWMSFLTLFVVTLLIGVIGFVLNLPATIYTYIKMGIFSGEFNPEANPLAVYKDPIYIILNLVSYAFKFFLNFITIIVTIFIYYNINEKKNHTGTFEQIDSLGNTQQ</sequence>
<evidence type="ECO:0008006" key="4">
    <source>
        <dbReference type="Google" id="ProtNLM"/>
    </source>
</evidence>
<feature type="transmembrane region" description="Helical" evidence="1">
    <location>
        <begin position="31"/>
        <end position="55"/>
    </location>
</feature>
<reference evidence="2 3" key="1">
    <citation type="submission" date="2017-01" db="EMBL/GenBank/DDBJ databases">
        <title>Complete genome of Lacinutrix venerupis DOK2-8 isolated from seawater in Dokdo.</title>
        <authorList>
            <person name="Chi W.-J."/>
            <person name="Kim J.H."/>
        </authorList>
    </citation>
    <scope>NUCLEOTIDE SEQUENCE [LARGE SCALE GENOMIC DNA]</scope>
    <source>
        <strain evidence="2 3">DOK2-8</strain>
    </source>
</reference>
<evidence type="ECO:0000313" key="2">
    <source>
        <dbReference type="EMBL" id="APX99761.1"/>
    </source>
</evidence>
<dbReference type="EMBL" id="CP019352">
    <property type="protein sequence ID" value="APX99761.1"/>
    <property type="molecule type" value="Genomic_DNA"/>
</dbReference>
<keyword evidence="1" id="KW-0472">Membrane</keyword>
<accession>A0AAC9LN74</accession>
<feature type="transmembrane region" description="Helical" evidence="1">
    <location>
        <begin position="141"/>
        <end position="170"/>
    </location>
</feature>
<protein>
    <recommendedName>
        <fullName evidence="4">Glycerophosphoryl diester phosphodiesterase family protein</fullName>
    </recommendedName>
</protein>
<feature type="transmembrane region" description="Helical" evidence="1">
    <location>
        <begin position="253"/>
        <end position="274"/>
    </location>
</feature>
<dbReference type="AlphaFoldDB" id="A0AAC9LN74"/>
<evidence type="ECO:0000313" key="3">
    <source>
        <dbReference type="Proteomes" id="UP000187506"/>
    </source>
</evidence>
<gene>
    <name evidence="2" type="ORF">BWR22_05365</name>
</gene>